<reference evidence="2 3" key="1">
    <citation type="journal article" date="2016" name="Mol. Biol. Evol.">
        <title>Comparative Genomics of Early-Diverging Mushroom-Forming Fungi Provides Insights into the Origins of Lignocellulose Decay Capabilities.</title>
        <authorList>
            <person name="Nagy L.G."/>
            <person name="Riley R."/>
            <person name="Tritt A."/>
            <person name="Adam C."/>
            <person name="Daum C."/>
            <person name="Floudas D."/>
            <person name="Sun H."/>
            <person name="Yadav J.S."/>
            <person name="Pangilinan J."/>
            <person name="Larsson K.H."/>
            <person name="Matsuura K."/>
            <person name="Barry K."/>
            <person name="Labutti K."/>
            <person name="Kuo R."/>
            <person name="Ohm R.A."/>
            <person name="Bhattacharya S.S."/>
            <person name="Shirouzu T."/>
            <person name="Yoshinaga Y."/>
            <person name="Martin F.M."/>
            <person name="Grigoriev I.V."/>
            <person name="Hibbett D.S."/>
        </authorList>
    </citation>
    <scope>NUCLEOTIDE SEQUENCE [LARGE SCALE GENOMIC DNA]</scope>
    <source>
        <strain evidence="2 3">TUFC12733</strain>
    </source>
</reference>
<feature type="region of interest" description="Disordered" evidence="1">
    <location>
        <begin position="1"/>
        <end position="114"/>
    </location>
</feature>
<feature type="compositionally biased region" description="Basic and acidic residues" evidence="1">
    <location>
        <begin position="136"/>
        <end position="154"/>
    </location>
</feature>
<feature type="compositionally biased region" description="Basic and acidic residues" evidence="1">
    <location>
        <begin position="9"/>
        <end position="20"/>
    </location>
</feature>
<evidence type="ECO:0000313" key="3">
    <source>
        <dbReference type="Proteomes" id="UP000076738"/>
    </source>
</evidence>
<evidence type="ECO:0000313" key="2">
    <source>
        <dbReference type="EMBL" id="KZO94266.1"/>
    </source>
</evidence>
<dbReference type="Proteomes" id="UP000076738">
    <property type="component" value="Unassembled WGS sequence"/>
</dbReference>
<feature type="compositionally biased region" description="Basic and acidic residues" evidence="1">
    <location>
        <begin position="76"/>
        <end position="89"/>
    </location>
</feature>
<proteinExistence type="predicted"/>
<protein>
    <submittedName>
        <fullName evidence="2">Uncharacterized protein</fullName>
    </submittedName>
</protein>
<keyword evidence="3" id="KW-1185">Reference proteome</keyword>
<dbReference type="OrthoDB" id="5876637at2759"/>
<dbReference type="AlphaFoldDB" id="A0A167K534"/>
<dbReference type="PANTHER" id="PTHR40644">
    <property type="entry name" value="UPF0653 PROTEIN C607.02C"/>
    <property type="match status" value="1"/>
</dbReference>
<gene>
    <name evidence="2" type="ORF">CALVIDRAFT_600182</name>
</gene>
<evidence type="ECO:0000256" key="1">
    <source>
        <dbReference type="SAM" id="MobiDB-lite"/>
    </source>
</evidence>
<feature type="region of interest" description="Disordered" evidence="1">
    <location>
        <begin position="133"/>
        <end position="179"/>
    </location>
</feature>
<sequence length="220" mass="24377">MPHKRAKKSVRETETKKRGFDLPPKAAPGIADDAPKGALRILNAASARAEWKEKKRKREEEGETPGSQAKPVKRRKTEEKEKEDLKLRPGETLGDFNRRVDQAMTPRIRTSKASKAKAAAAAAAANEPVPAAFPSIKKERKTDFDAVPKPRRLNDIAVAPPSLTNLPRNAAKNPSKKAENVVSMATKVALEEERTKVVERYRMLKEAKLKQRDTANGDVT</sequence>
<dbReference type="STRING" id="1330018.A0A167K534"/>
<dbReference type="EMBL" id="KV417296">
    <property type="protein sequence ID" value="KZO94266.1"/>
    <property type="molecule type" value="Genomic_DNA"/>
</dbReference>
<dbReference type="PANTHER" id="PTHR40644:SF1">
    <property type="entry name" value="UPF0653 PROTEIN C607.02C"/>
    <property type="match status" value="1"/>
</dbReference>
<organism evidence="2 3">
    <name type="scientific">Calocera viscosa (strain TUFC12733)</name>
    <dbReference type="NCBI Taxonomy" id="1330018"/>
    <lineage>
        <taxon>Eukaryota</taxon>
        <taxon>Fungi</taxon>
        <taxon>Dikarya</taxon>
        <taxon>Basidiomycota</taxon>
        <taxon>Agaricomycotina</taxon>
        <taxon>Dacrymycetes</taxon>
        <taxon>Dacrymycetales</taxon>
        <taxon>Dacrymycetaceae</taxon>
        <taxon>Calocera</taxon>
    </lineage>
</organism>
<name>A0A167K534_CALVF</name>
<accession>A0A167K534</accession>